<keyword evidence="8" id="KW-1185">Reference proteome</keyword>
<proteinExistence type="inferred from homology"/>
<feature type="compositionally biased region" description="Acidic residues" evidence="6">
    <location>
        <begin position="333"/>
        <end position="351"/>
    </location>
</feature>
<feature type="compositionally biased region" description="Low complexity" evidence="6">
    <location>
        <begin position="12"/>
        <end position="36"/>
    </location>
</feature>
<dbReference type="AlphaFoldDB" id="A0AAJ5C6Q0"/>
<reference evidence="7" key="1">
    <citation type="submission" date="2023-10" db="EMBL/GenBank/DDBJ databases">
        <authorList>
            <person name="Guldener U."/>
        </authorList>
    </citation>
    <scope>NUCLEOTIDE SEQUENCE</scope>
    <source>
        <strain evidence="7">Mp4</strain>
    </source>
</reference>
<dbReference type="Pfam" id="PF06870">
    <property type="entry name" value="RNA_pol_I_A49"/>
    <property type="match status" value="2"/>
</dbReference>
<evidence type="ECO:0000256" key="2">
    <source>
        <dbReference type="ARBA" id="ARBA00009430"/>
    </source>
</evidence>
<dbReference type="GO" id="GO:0000428">
    <property type="term" value="C:DNA-directed RNA polymerase complex"/>
    <property type="evidence" value="ECO:0007669"/>
    <property type="project" value="UniProtKB-KW"/>
</dbReference>
<gene>
    <name evidence="7" type="ORF">MEPE_04794</name>
</gene>
<evidence type="ECO:0000256" key="3">
    <source>
        <dbReference type="ARBA" id="ARBA00022478"/>
    </source>
</evidence>
<dbReference type="PANTHER" id="PTHR14440">
    <property type="entry name" value="DNA-DIRECTED RNA POLYMERASE I SUBUNIT RPA49"/>
    <property type="match status" value="1"/>
</dbReference>
<dbReference type="Proteomes" id="UP001294444">
    <property type="component" value="Unassembled WGS sequence"/>
</dbReference>
<accession>A0AAJ5C6Q0</accession>
<evidence type="ECO:0000256" key="1">
    <source>
        <dbReference type="ARBA" id="ARBA00004604"/>
    </source>
</evidence>
<evidence type="ECO:0000256" key="5">
    <source>
        <dbReference type="ARBA" id="ARBA00023242"/>
    </source>
</evidence>
<feature type="region of interest" description="Disordered" evidence="6">
    <location>
        <begin position="318"/>
        <end position="351"/>
    </location>
</feature>
<dbReference type="GO" id="GO:0005730">
    <property type="term" value="C:nucleolus"/>
    <property type="evidence" value="ECO:0007669"/>
    <property type="project" value="UniProtKB-SubCell"/>
</dbReference>
<keyword evidence="4" id="KW-0804">Transcription</keyword>
<evidence type="ECO:0000256" key="6">
    <source>
        <dbReference type="SAM" id="MobiDB-lite"/>
    </source>
</evidence>
<keyword evidence="5" id="KW-0539">Nucleus</keyword>
<evidence type="ECO:0000313" key="7">
    <source>
        <dbReference type="EMBL" id="SNX86085.1"/>
    </source>
</evidence>
<sequence>MSKDAKRKAKSSDASALPNKSNKSSSSSTPKASSSTSKDKVKAGPGQATLKVKGSSFKHLSNSGAAFASFPDYKPAPSTKFSLYRADGLPDETGAHTDDVDERLLLAGETDTIAYVGNNFEFGSSSETRGYTGEYMVGVYNPSSSSITLCAVPTFQVARSIKANSSLSSISSIRTFADYNEMTQARRALGDAFGNRKQKANARNQDRMKVDTANMEVILDDFTGGIQDSLASLPSLDEVLASSTSARPMPPANLNAKHPAEAYRISDLIPTEIFKCLPIEKLIENVNDEEALQEHIPYSKEFPAWIWTRLVDNLQRSSHLGGGSGGKKHTTFDDDDDDGDDDAAVDAEDDVMMPALGATEDKEDAKDKVRIAYYMSLLWYIQSRPKLVSQRGKLISALKLDGEDANTRIIKAILTTFTETASKSDRAVMSDFHQTKTLAYMCALALHLDNFSVDHEKLARNCNIQSAKLRELFRTLGCTSSVVAGEKRMVLKTPFTLPQPRKGKAGGRK</sequence>
<dbReference type="GO" id="GO:0006351">
    <property type="term" value="P:DNA-templated transcription"/>
    <property type="evidence" value="ECO:0007669"/>
    <property type="project" value="InterPro"/>
</dbReference>
<keyword evidence="3 7" id="KW-0240">DNA-directed RNA polymerase</keyword>
<dbReference type="EMBL" id="OAPG01000012">
    <property type="protein sequence ID" value="SNX86085.1"/>
    <property type="molecule type" value="Genomic_DNA"/>
</dbReference>
<dbReference type="InterPro" id="IPR009668">
    <property type="entry name" value="RNA_pol-assoc_fac_A49-like"/>
</dbReference>
<evidence type="ECO:0000256" key="4">
    <source>
        <dbReference type="ARBA" id="ARBA00023163"/>
    </source>
</evidence>
<protein>
    <submittedName>
        <fullName evidence="7">Related to RPA49 - 49 kD subunit of DNA-directed RNA polymerase I</fullName>
    </submittedName>
</protein>
<name>A0AAJ5C6Q0_9BASI</name>
<dbReference type="GO" id="GO:0003677">
    <property type="term" value="F:DNA binding"/>
    <property type="evidence" value="ECO:0007669"/>
    <property type="project" value="InterPro"/>
</dbReference>
<comment type="caution">
    <text evidence="7">The sequence shown here is derived from an EMBL/GenBank/DDBJ whole genome shotgun (WGS) entry which is preliminary data.</text>
</comment>
<evidence type="ECO:0000313" key="8">
    <source>
        <dbReference type="Proteomes" id="UP001294444"/>
    </source>
</evidence>
<comment type="similarity">
    <text evidence="2">Belongs to the eukaryotic RPA49/POLR1E RNA polymerase subunit family.</text>
</comment>
<comment type="subcellular location">
    <subcellularLocation>
        <location evidence="1">Nucleus</location>
        <location evidence="1">Nucleolus</location>
    </subcellularLocation>
</comment>
<organism evidence="7 8">
    <name type="scientific">Melanopsichium pennsylvanicum</name>
    <dbReference type="NCBI Taxonomy" id="63383"/>
    <lineage>
        <taxon>Eukaryota</taxon>
        <taxon>Fungi</taxon>
        <taxon>Dikarya</taxon>
        <taxon>Basidiomycota</taxon>
        <taxon>Ustilaginomycotina</taxon>
        <taxon>Ustilaginomycetes</taxon>
        <taxon>Ustilaginales</taxon>
        <taxon>Ustilaginaceae</taxon>
        <taxon>Melanopsichium</taxon>
    </lineage>
</organism>
<feature type="region of interest" description="Disordered" evidence="6">
    <location>
        <begin position="1"/>
        <end position="48"/>
    </location>
</feature>